<feature type="compositionally biased region" description="Pro residues" evidence="1">
    <location>
        <begin position="36"/>
        <end position="58"/>
    </location>
</feature>
<dbReference type="PANTHER" id="PTHR22133:SF2">
    <property type="entry name" value="AT01821P-RELATED"/>
    <property type="match status" value="1"/>
</dbReference>
<dbReference type="PANTHER" id="PTHR22133">
    <property type="entry name" value="AT01821P-RELATED"/>
    <property type="match status" value="1"/>
</dbReference>
<evidence type="ECO:0000313" key="4">
    <source>
        <dbReference type="RefSeq" id="XP_016929584.1"/>
    </source>
</evidence>
<dbReference type="CTD" id="43934"/>
<dbReference type="InterPro" id="IPR031973">
    <property type="entry name" value="Deltameth_res_prag01"/>
</dbReference>
<dbReference type="GeneID" id="108009609"/>
<dbReference type="Proteomes" id="UP001652628">
    <property type="component" value="Chromosome 2R"/>
</dbReference>
<sequence length="308" mass="35659">MSRFLVTAKERLQRGLRFGQMLIHNTGSQQMAAKKPPAPPKVVKATPPPPKSSKPPKCPGDNKDMKRKPGFFASGGQHAVLNDCPKPEGDFMKAWSAKNGRYNLILISGALAAGGSVGYALSSGILCLNWNIPEYPYTEDEMEEFEIEEERRREEKEAREERHQDAVEARELGIRRRRAKEAMEREVDLMQRDMDGGITDAELDELQRLAAEREAFELWEKDELKRLEEQQKEREKIRKEKAKVKAERDKERDKKRKEKEAQLEKEEAEREKAREKARKEREKAEKEKQKEKEKAEKEAEKARKAAGY</sequence>
<feature type="region of interest" description="Disordered" evidence="1">
    <location>
        <begin position="229"/>
        <end position="308"/>
    </location>
</feature>
<evidence type="ECO:0000256" key="1">
    <source>
        <dbReference type="SAM" id="MobiDB-lite"/>
    </source>
</evidence>
<evidence type="ECO:0000313" key="3">
    <source>
        <dbReference type="Proteomes" id="UP001652628"/>
    </source>
</evidence>
<dbReference type="Pfam" id="PF16020">
    <property type="entry name" value="Deltameth_res"/>
    <property type="match status" value="1"/>
</dbReference>
<dbReference type="AlphaFoldDB" id="A0AB39Z791"/>
<protein>
    <submittedName>
        <fullName evidence="4">Histone-lysine N-methyltransferase, H3 lysine-79 specific</fullName>
    </submittedName>
</protein>
<organism evidence="3 4">
    <name type="scientific">Drosophila suzukii</name>
    <name type="common">Spotted-wing drosophila fruit fly</name>
    <dbReference type="NCBI Taxonomy" id="28584"/>
    <lineage>
        <taxon>Eukaryota</taxon>
        <taxon>Metazoa</taxon>
        <taxon>Ecdysozoa</taxon>
        <taxon>Arthropoda</taxon>
        <taxon>Hexapoda</taxon>
        <taxon>Insecta</taxon>
        <taxon>Pterygota</taxon>
        <taxon>Neoptera</taxon>
        <taxon>Endopterygota</taxon>
        <taxon>Diptera</taxon>
        <taxon>Brachycera</taxon>
        <taxon>Muscomorpha</taxon>
        <taxon>Ephydroidea</taxon>
        <taxon>Drosophilidae</taxon>
        <taxon>Drosophila</taxon>
        <taxon>Sophophora</taxon>
    </lineage>
</organism>
<accession>A0AB39Z791</accession>
<evidence type="ECO:0000259" key="2">
    <source>
        <dbReference type="Pfam" id="PF16020"/>
    </source>
</evidence>
<keyword evidence="3" id="KW-1185">Reference proteome</keyword>
<dbReference type="RefSeq" id="XP_016929584.1">
    <property type="nucleotide sequence ID" value="XM_017074095.4"/>
</dbReference>
<gene>
    <name evidence="4" type="primary">gom</name>
</gene>
<reference evidence="4" key="1">
    <citation type="submission" date="2025-08" db="UniProtKB">
        <authorList>
            <consortium name="RefSeq"/>
        </authorList>
    </citation>
    <scope>IDENTIFICATION</scope>
</reference>
<feature type="domain" description="Deltamethrin resistance protein prag01" evidence="2">
    <location>
        <begin position="82"/>
        <end position="133"/>
    </location>
</feature>
<proteinExistence type="predicted"/>
<name>A0AB39Z791_DROSZ</name>
<feature type="region of interest" description="Disordered" evidence="1">
    <location>
        <begin position="27"/>
        <end position="77"/>
    </location>
</feature>